<feature type="compositionally biased region" description="Polar residues" evidence="1">
    <location>
        <begin position="23"/>
        <end position="37"/>
    </location>
</feature>
<dbReference type="VEuPathDB" id="FungiDB:TRICI_000722"/>
<dbReference type="AlphaFoldDB" id="A0A642VC05"/>
<dbReference type="OrthoDB" id="2117972at2759"/>
<feature type="region of interest" description="Disordered" evidence="1">
    <location>
        <begin position="1"/>
        <end position="43"/>
    </location>
</feature>
<accession>A0A642VC05</accession>
<keyword evidence="3" id="KW-1185">Reference proteome</keyword>
<comment type="caution">
    <text evidence="2">The sequence shown here is derived from an EMBL/GenBank/DDBJ whole genome shotgun (WGS) entry which is preliminary data.</text>
</comment>
<reference evidence="2" key="1">
    <citation type="journal article" date="2019" name="G3 (Bethesda)">
        <title>Genome Assemblies of Two Rare Opportunistic Yeast Pathogens: Diutina rugosa (syn. Candida rugosa) and Trichomonascus ciferrii (syn. Candida ciferrii).</title>
        <authorList>
            <person name="Mixao V."/>
            <person name="Saus E."/>
            <person name="Hansen A.P."/>
            <person name="Lass-Florl C."/>
            <person name="Gabaldon T."/>
        </authorList>
    </citation>
    <scope>NUCLEOTIDE SEQUENCE</scope>
    <source>
        <strain evidence="2">CBS 4856</strain>
    </source>
</reference>
<proteinExistence type="predicted"/>
<sequence>MAEEDLERFHEQWRRDIAERQGGDQQQQSSLPESSRQALPAEVREQRVGKYDARGTVVVDDWKPDVRLTSDDPAFKPEIHKKEEIFVNESLSENDLSELQM</sequence>
<feature type="compositionally biased region" description="Basic and acidic residues" evidence="1">
    <location>
        <begin position="7"/>
        <end position="22"/>
    </location>
</feature>
<evidence type="ECO:0000313" key="3">
    <source>
        <dbReference type="Proteomes" id="UP000761534"/>
    </source>
</evidence>
<gene>
    <name evidence="2" type="ORF">TRICI_000722</name>
</gene>
<evidence type="ECO:0000256" key="1">
    <source>
        <dbReference type="SAM" id="MobiDB-lite"/>
    </source>
</evidence>
<name>A0A642VC05_9ASCO</name>
<organism evidence="2 3">
    <name type="scientific">Trichomonascus ciferrii</name>
    <dbReference type="NCBI Taxonomy" id="44093"/>
    <lineage>
        <taxon>Eukaryota</taxon>
        <taxon>Fungi</taxon>
        <taxon>Dikarya</taxon>
        <taxon>Ascomycota</taxon>
        <taxon>Saccharomycotina</taxon>
        <taxon>Dipodascomycetes</taxon>
        <taxon>Dipodascales</taxon>
        <taxon>Trichomonascaceae</taxon>
        <taxon>Trichomonascus</taxon>
        <taxon>Trichomonascus ciferrii complex</taxon>
    </lineage>
</organism>
<dbReference type="EMBL" id="SWFS01000064">
    <property type="protein sequence ID" value="KAA8917126.1"/>
    <property type="molecule type" value="Genomic_DNA"/>
</dbReference>
<evidence type="ECO:0000313" key="2">
    <source>
        <dbReference type="EMBL" id="KAA8917126.1"/>
    </source>
</evidence>
<dbReference type="Proteomes" id="UP000761534">
    <property type="component" value="Unassembled WGS sequence"/>
</dbReference>
<protein>
    <submittedName>
        <fullName evidence="2">Uncharacterized protein</fullName>
    </submittedName>
</protein>